<gene>
    <name evidence="5" type="ORF">B0T24DRAFT_716899</name>
</gene>
<dbReference type="PANTHER" id="PTHR31544:SF4">
    <property type="entry name" value="GAMMA-GLUTAMYLCYCLOTRANSFERASE-RELATED"/>
    <property type="match status" value="1"/>
</dbReference>
<proteinExistence type="inferred from homology"/>
<dbReference type="Pfam" id="PF06094">
    <property type="entry name" value="GGACT"/>
    <property type="match status" value="1"/>
</dbReference>
<dbReference type="AlphaFoldDB" id="A0AAE0ND40"/>
<feature type="region of interest" description="Disordered" evidence="3">
    <location>
        <begin position="1"/>
        <end position="28"/>
    </location>
</feature>
<accession>A0AAE0ND40</accession>
<feature type="domain" description="Gamma-glutamylcyclotransferase AIG2-like" evidence="4">
    <location>
        <begin position="228"/>
        <end position="323"/>
    </location>
</feature>
<keyword evidence="6" id="KW-1185">Reference proteome</keyword>
<evidence type="ECO:0000259" key="4">
    <source>
        <dbReference type="Pfam" id="PF06094"/>
    </source>
</evidence>
<dbReference type="EMBL" id="JAULSN010000002">
    <property type="protein sequence ID" value="KAK3379301.1"/>
    <property type="molecule type" value="Genomic_DNA"/>
</dbReference>
<dbReference type="InterPro" id="IPR045038">
    <property type="entry name" value="AIG2-like"/>
</dbReference>
<dbReference type="SUPFAM" id="SSF110857">
    <property type="entry name" value="Gamma-glutamyl cyclotransferase-like"/>
    <property type="match status" value="1"/>
</dbReference>
<evidence type="ECO:0000313" key="5">
    <source>
        <dbReference type="EMBL" id="KAK3379301.1"/>
    </source>
</evidence>
<dbReference type="Proteomes" id="UP001287356">
    <property type="component" value="Unassembled WGS sequence"/>
</dbReference>
<organism evidence="5 6">
    <name type="scientific">Lasiosphaeria ovina</name>
    <dbReference type="NCBI Taxonomy" id="92902"/>
    <lineage>
        <taxon>Eukaryota</taxon>
        <taxon>Fungi</taxon>
        <taxon>Dikarya</taxon>
        <taxon>Ascomycota</taxon>
        <taxon>Pezizomycotina</taxon>
        <taxon>Sordariomycetes</taxon>
        <taxon>Sordariomycetidae</taxon>
        <taxon>Sordariales</taxon>
        <taxon>Lasiosphaeriaceae</taxon>
        <taxon>Lasiosphaeria</taxon>
    </lineage>
</organism>
<comment type="caution">
    <text evidence="5">The sequence shown here is derived from an EMBL/GenBank/DDBJ whole genome shotgun (WGS) entry which is preliminary data.</text>
</comment>
<comment type="similarity">
    <text evidence="1">Belongs to the gamma-glutamylcyclotransferase family.</text>
</comment>
<sequence>MDTWDELESMAQAASFQPSPEDEPDHDTVKRWQALFGYTYAEAAKEIRDKRRDLGRPTLSEASWEILPADKKVEGFDKEAYEHACWLAKSSVRHGVATRPQSAKNTTSLGRQTYLFKLQGPLASPETLQAALGLDATPAVLGESNDSGEPAAFCKVSAAEKQAILCLLSDKDPFFQPTFVRCSVADKVLSAFSAHPTLGIDATLPQHRTRSPPDPALRPAQDEYPVWYFFYGTLADPNVLRRLLELDREPTYRPAKIHGGVLEAWAGKYKALVDAPPTMGSEKFVVEGSAFLVQNRGQEEALCRYETDQYEVVRCEIEMERAEEEEEEEETIRGLTFRFVGEVG</sequence>
<reference evidence="5" key="2">
    <citation type="submission" date="2023-06" db="EMBL/GenBank/DDBJ databases">
        <authorList>
            <consortium name="Lawrence Berkeley National Laboratory"/>
            <person name="Haridas S."/>
            <person name="Hensen N."/>
            <person name="Bonometti L."/>
            <person name="Westerberg I."/>
            <person name="Brannstrom I.O."/>
            <person name="Guillou S."/>
            <person name="Cros-Aarteil S."/>
            <person name="Calhoun S."/>
            <person name="Kuo A."/>
            <person name="Mondo S."/>
            <person name="Pangilinan J."/>
            <person name="Riley R."/>
            <person name="Labutti K."/>
            <person name="Andreopoulos B."/>
            <person name="Lipzen A."/>
            <person name="Chen C."/>
            <person name="Yanf M."/>
            <person name="Daum C."/>
            <person name="Ng V."/>
            <person name="Clum A."/>
            <person name="Steindorff A."/>
            <person name="Ohm R."/>
            <person name="Martin F."/>
            <person name="Silar P."/>
            <person name="Natvig D."/>
            <person name="Lalanne C."/>
            <person name="Gautier V."/>
            <person name="Ament-Velasquez S.L."/>
            <person name="Kruys A."/>
            <person name="Hutchinson M.I."/>
            <person name="Powell A.J."/>
            <person name="Barry K."/>
            <person name="Miller A.N."/>
            <person name="Grigoriev I.V."/>
            <person name="Debuchy R."/>
            <person name="Gladieux P."/>
            <person name="Thoren M.H."/>
            <person name="Johannesson H."/>
        </authorList>
    </citation>
    <scope>NUCLEOTIDE SEQUENCE</scope>
    <source>
        <strain evidence="5">CBS 958.72</strain>
    </source>
</reference>
<feature type="coiled-coil region" evidence="2">
    <location>
        <begin position="305"/>
        <end position="332"/>
    </location>
</feature>
<evidence type="ECO:0000256" key="1">
    <source>
        <dbReference type="ARBA" id="ARBA00008861"/>
    </source>
</evidence>
<keyword evidence="2" id="KW-0175">Coiled coil</keyword>
<dbReference type="InterPro" id="IPR009288">
    <property type="entry name" value="AIG2-like_dom"/>
</dbReference>
<evidence type="ECO:0000313" key="6">
    <source>
        <dbReference type="Proteomes" id="UP001287356"/>
    </source>
</evidence>
<dbReference type="Gene3D" id="3.10.490.10">
    <property type="entry name" value="Gamma-glutamyl cyclotransferase-like"/>
    <property type="match status" value="1"/>
</dbReference>
<dbReference type="InterPro" id="IPR036568">
    <property type="entry name" value="GGCT-like_sf"/>
</dbReference>
<evidence type="ECO:0000256" key="2">
    <source>
        <dbReference type="SAM" id="Coils"/>
    </source>
</evidence>
<reference evidence="5" key="1">
    <citation type="journal article" date="2023" name="Mol. Phylogenet. Evol.">
        <title>Genome-scale phylogeny and comparative genomics of the fungal order Sordariales.</title>
        <authorList>
            <person name="Hensen N."/>
            <person name="Bonometti L."/>
            <person name="Westerberg I."/>
            <person name="Brannstrom I.O."/>
            <person name="Guillou S."/>
            <person name="Cros-Aarteil S."/>
            <person name="Calhoun S."/>
            <person name="Haridas S."/>
            <person name="Kuo A."/>
            <person name="Mondo S."/>
            <person name="Pangilinan J."/>
            <person name="Riley R."/>
            <person name="LaButti K."/>
            <person name="Andreopoulos B."/>
            <person name="Lipzen A."/>
            <person name="Chen C."/>
            <person name="Yan M."/>
            <person name="Daum C."/>
            <person name="Ng V."/>
            <person name="Clum A."/>
            <person name="Steindorff A."/>
            <person name="Ohm R.A."/>
            <person name="Martin F."/>
            <person name="Silar P."/>
            <person name="Natvig D.O."/>
            <person name="Lalanne C."/>
            <person name="Gautier V."/>
            <person name="Ament-Velasquez S.L."/>
            <person name="Kruys A."/>
            <person name="Hutchinson M.I."/>
            <person name="Powell A.J."/>
            <person name="Barry K."/>
            <person name="Miller A.N."/>
            <person name="Grigoriev I.V."/>
            <person name="Debuchy R."/>
            <person name="Gladieux P."/>
            <person name="Hiltunen Thoren M."/>
            <person name="Johannesson H."/>
        </authorList>
    </citation>
    <scope>NUCLEOTIDE SEQUENCE</scope>
    <source>
        <strain evidence="5">CBS 958.72</strain>
    </source>
</reference>
<dbReference type="PANTHER" id="PTHR31544">
    <property type="entry name" value="AIG2-LIKE PROTEIN D"/>
    <property type="match status" value="1"/>
</dbReference>
<name>A0AAE0ND40_9PEZI</name>
<protein>
    <recommendedName>
        <fullName evidence="4">Gamma-glutamylcyclotransferase AIG2-like domain-containing protein</fullName>
    </recommendedName>
</protein>
<evidence type="ECO:0000256" key="3">
    <source>
        <dbReference type="SAM" id="MobiDB-lite"/>
    </source>
</evidence>